<reference evidence="2 3" key="1">
    <citation type="journal article" date="2014" name="BMC Genomics">
        <title>Comparison of environmental and isolate Sulfobacillus genomes reveals diverse carbon, sulfur, nitrogen, and hydrogen metabolisms.</title>
        <authorList>
            <person name="Justice N.B."/>
            <person name="Norman A."/>
            <person name="Brown C.T."/>
            <person name="Singh A."/>
            <person name="Thomas B.C."/>
            <person name="Banfield J.F."/>
        </authorList>
    </citation>
    <scope>NUCLEOTIDE SEQUENCE [LARGE SCALE GENOMIC DNA]</scope>
    <source>
        <strain evidence="2">AMDSBA3</strain>
    </source>
</reference>
<keyword evidence="1" id="KW-1133">Transmembrane helix</keyword>
<evidence type="ECO:0000313" key="3">
    <source>
        <dbReference type="Proteomes" id="UP000241848"/>
    </source>
</evidence>
<gene>
    <name evidence="2" type="ORF">C7B45_09975</name>
</gene>
<proteinExistence type="predicted"/>
<keyword evidence="1" id="KW-0812">Transmembrane</keyword>
<feature type="transmembrane region" description="Helical" evidence="1">
    <location>
        <begin position="39"/>
        <end position="58"/>
    </location>
</feature>
<protein>
    <submittedName>
        <fullName evidence="2">Uncharacterized protein</fullName>
    </submittedName>
</protein>
<dbReference type="EMBL" id="PXYV01000030">
    <property type="protein sequence ID" value="PSR21636.1"/>
    <property type="molecule type" value="Genomic_DNA"/>
</dbReference>
<dbReference type="AlphaFoldDB" id="A0A2T2WHD1"/>
<name>A0A2T2WHD1_9FIRM</name>
<keyword evidence="1" id="KW-0472">Membrane</keyword>
<comment type="caution">
    <text evidence="2">The sequence shown here is derived from an EMBL/GenBank/DDBJ whole genome shotgun (WGS) entry which is preliminary data.</text>
</comment>
<organism evidence="2 3">
    <name type="scientific">Sulfobacillus acidophilus</name>
    <dbReference type="NCBI Taxonomy" id="53633"/>
    <lineage>
        <taxon>Bacteria</taxon>
        <taxon>Bacillati</taxon>
        <taxon>Bacillota</taxon>
        <taxon>Clostridia</taxon>
        <taxon>Eubacteriales</taxon>
        <taxon>Clostridiales Family XVII. Incertae Sedis</taxon>
        <taxon>Sulfobacillus</taxon>
    </lineage>
</organism>
<evidence type="ECO:0000256" key="1">
    <source>
        <dbReference type="SAM" id="Phobius"/>
    </source>
</evidence>
<feature type="transmembrane region" description="Helical" evidence="1">
    <location>
        <begin position="6"/>
        <end position="27"/>
    </location>
</feature>
<evidence type="ECO:0000313" key="2">
    <source>
        <dbReference type="EMBL" id="PSR21636.1"/>
    </source>
</evidence>
<accession>A0A2T2WHD1</accession>
<dbReference type="Proteomes" id="UP000241848">
    <property type="component" value="Unassembled WGS sequence"/>
</dbReference>
<sequence>MSGGHVGLALLLLAGVWLLIAPVWVGFSHHRMASRIDEWAGASVIFVSVVTFFLQWVFGLSDLIKSRVSHQETDS</sequence>